<sequence>MRLSLFWLCISILLISCRSPLKQEDLVHLNGYWEIDRVEFPDGAEKNYGSNTTLDYIKIEGFEGFRKKAYPKIDGTFQVTDDAELFKISQMESEFYMNYQNELSQWQELLKDVSRDRFSVVNEENITYYYKRYEPISLE</sequence>
<gene>
    <name evidence="1" type="ORF">GTQ38_05220</name>
</gene>
<comment type="caution">
    <text evidence="1">The sequence shown here is derived from an EMBL/GenBank/DDBJ whole genome shotgun (WGS) entry which is preliminary data.</text>
</comment>
<organism evidence="1 2">
    <name type="scientific">Poritiphilus flavus</name>
    <dbReference type="NCBI Taxonomy" id="2697053"/>
    <lineage>
        <taxon>Bacteria</taxon>
        <taxon>Pseudomonadati</taxon>
        <taxon>Bacteroidota</taxon>
        <taxon>Flavobacteriia</taxon>
        <taxon>Flavobacteriales</taxon>
        <taxon>Flavobacteriaceae</taxon>
        <taxon>Poritiphilus</taxon>
    </lineage>
</organism>
<dbReference type="Proteomes" id="UP000475249">
    <property type="component" value="Unassembled WGS sequence"/>
</dbReference>
<name>A0A6L9E9I6_9FLAO</name>
<dbReference type="AlphaFoldDB" id="A0A6L9E9I6"/>
<evidence type="ECO:0000313" key="1">
    <source>
        <dbReference type="EMBL" id="NAS11390.1"/>
    </source>
</evidence>
<protein>
    <recommendedName>
        <fullName evidence="3">Lipocalin-like domain-containing protein</fullName>
    </recommendedName>
</protein>
<evidence type="ECO:0000313" key="2">
    <source>
        <dbReference type="Proteomes" id="UP000475249"/>
    </source>
</evidence>
<dbReference type="RefSeq" id="WP_161434422.1">
    <property type="nucleotide sequence ID" value="NZ_WXYO01000002.1"/>
</dbReference>
<evidence type="ECO:0008006" key="3">
    <source>
        <dbReference type="Google" id="ProtNLM"/>
    </source>
</evidence>
<dbReference type="EMBL" id="WXYO01000002">
    <property type="protein sequence ID" value="NAS11390.1"/>
    <property type="molecule type" value="Genomic_DNA"/>
</dbReference>
<accession>A0A6L9E9I6</accession>
<keyword evidence="2" id="KW-1185">Reference proteome</keyword>
<proteinExistence type="predicted"/>
<dbReference type="PROSITE" id="PS51257">
    <property type="entry name" value="PROKAR_LIPOPROTEIN"/>
    <property type="match status" value="1"/>
</dbReference>
<reference evidence="1 2" key="1">
    <citation type="submission" date="2020-01" db="EMBL/GenBank/DDBJ databases">
        <title>Bacteria diversity of Porities sp.</title>
        <authorList>
            <person name="Wang G."/>
        </authorList>
    </citation>
    <scope>NUCLEOTIDE SEQUENCE [LARGE SCALE GENOMIC DNA]</scope>
    <source>
        <strain evidence="1 2">R33</strain>
    </source>
</reference>